<feature type="repeat" description="WD" evidence="3">
    <location>
        <begin position="233"/>
        <end position="263"/>
    </location>
</feature>
<reference evidence="8" key="1">
    <citation type="journal article" date="2002" name="Science">
        <title>The draft genome of Ciona intestinalis: insights into chordate and vertebrate origins.</title>
        <authorList>
            <person name="Dehal P."/>
            <person name="Satou Y."/>
            <person name="Campbell R.K."/>
            <person name="Chapman J."/>
            <person name="Degnan B."/>
            <person name="De Tomaso A."/>
            <person name="Davidson B."/>
            <person name="Di Gregorio A."/>
            <person name="Gelpke M."/>
            <person name="Goodstein D.M."/>
            <person name="Harafuji N."/>
            <person name="Hastings K.E."/>
            <person name="Ho I."/>
            <person name="Hotta K."/>
            <person name="Huang W."/>
            <person name="Kawashima T."/>
            <person name="Lemaire P."/>
            <person name="Martinez D."/>
            <person name="Meinertzhagen I.A."/>
            <person name="Necula S."/>
            <person name="Nonaka M."/>
            <person name="Putnam N."/>
            <person name="Rash S."/>
            <person name="Saiga H."/>
            <person name="Satake M."/>
            <person name="Terry A."/>
            <person name="Yamada L."/>
            <person name="Wang H.G."/>
            <person name="Awazu S."/>
            <person name="Azumi K."/>
            <person name="Boore J."/>
            <person name="Branno M."/>
            <person name="Chin-Bow S."/>
            <person name="DeSantis R."/>
            <person name="Doyle S."/>
            <person name="Francino P."/>
            <person name="Keys D.N."/>
            <person name="Haga S."/>
            <person name="Hayashi H."/>
            <person name="Hino K."/>
            <person name="Imai K.S."/>
            <person name="Inaba K."/>
            <person name="Kano S."/>
            <person name="Kobayashi K."/>
            <person name="Kobayashi M."/>
            <person name="Lee B.I."/>
            <person name="Makabe K.W."/>
            <person name="Manohar C."/>
            <person name="Matassi G."/>
            <person name="Medina M."/>
            <person name="Mochizuki Y."/>
            <person name="Mount S."/>
            <person name="Morishita T."/>
            <person name="Miura S."/>
            <person name="Nakayama A."/>
            <person name="Nishizaka S."/>
            <person name="Nomoto H."/>
            <person name="Ohta F."/>
            <person name="Oishi K."/>
            <person name="Rigoutsos I."/>
            <person name="Sano M."/>
            <person name="Sasaki A."/>
            <person name="Sasakura Y."/>
            <person name="Shoguchi E."/>
            <person name="Shin-i T."/>
            <person name="Spagnuolo A."/>
            <person name="Stainier D."/>
            <person name="Suzuki M.M."/>
            <person name="Tassy O."/>
            <person name="Takatori N."/>
            <person name="Tokuoka M."/>
            <person name="Yagi K."/>
            <person name="Yoshizaki F."/>
            <person name="Wada S."/>
            <person name="Zhang C."/>
            <person name="Hyatt P.D."/>
            <person name="Larimer F."/>
            <person name="Detter C."/>
            <person name="Doggett N."/>
            <person name="Glavina T."/>
            <person name="Hawkins T."/>
            <person name="Richardson P."/>
            <person name="Lucas S."/>
            <person name="Kohara Y."/>
            <person name="Levine M."/>
            <person name="Satoh N."/>
            <person name="Rokhsar D.S."/>
        </authorList>
    </citation>
    <scope>NUCLEOTIDE SEQUENCE [LARGE SCALE GENOMIC DNA]</scope>
</reference>
<dbReference type="PANTHER" id="PTHR13720">
    <property type="entry name" value="WD-40 REPEAT PROTEIN"/>
    <property type="match status" value="1"/>
</dbReference>
<dbReference type="STRING" id="7719.ENSCINP00000012099"/>
<dbReference type="InParanoid" id="F6UG85"/>
<feature type="compositionally biased region" description="Acidic residues" evidence="4">
    <location>
        <begin position="1299"/>
        <end position="1311"/>
    </location>
</feature>
<dbReference type="InterPro" id="IPR036322">
    <property type="entry name" value="WD40_repeat_dom_sf"/>
</dbReference>
<evidence type="ECO:0000259" key="6">
    <source>
        <dbReference type="Pfam" id="PF23414"/>
    </source>
</evidence>
<reference evidence="7" key="3">
    <citation type="submission" date="2025-08" db="UniProtKB">
        <authorList>
            <consortium name="Ensembl"/>
        </authorList>
    </citation>
    <scope>IDENTIFICATION</scope>
</reference>
<dbReference type="Gene3D" id="2.130.10.10">
    <property type="entry name" value="YVTN repeat-like/Quinoprotein amine dehydrogenase"/>
    <property type="match status" value="6"/>
</dbReference>
<feature type="region of interest" description="Disordered" evidence="4">
    <location>
        <begin position="607"/>
        <end position="626"/>
    </location>
</feature>
<dbReference type="InterPro" id="IPR015943">
    <property type="entry name" value="WD40/YVTN_repeat-like_dom_sf"/>
</dbReference>
<dbReference type="InterPro" id="IPR055439">
    <property type="entry name" value="Beta-prop_EML_1st"/>
</dbReference>
<dbReference type="FunCoup" id="F6UG85">
    <property type="interactions" value="10"/>
</dbReference>
<feature type="domain" description="EML-like second beta-propeller" evidence="6">
    <location>
        <begin position="328"/>
        <end position="593"/>
    </location>
</feature>
<dbReference type="GeneTree" id="ENSGT00940000169727"/>
<dbReference type="InterPro" id="IPR055442">
    <property type="entry name" value="Beta-prop_EML-like_2nd"/>
</dbReference>
<dbReference type="Pfam" id="PF03451">
    <property type="entry name" value="HELP"/>
    <property type="match status" value="3"/>
</dbReference>
<protein>
    <submittedName>
        <fullName evidence="7">Echinoderm microtubule-associated protein-like 6</fullName>
    </submittedName>
</protein>
<evidence type="ECO:0000313" key="8">
    <source>
        <dbReference type="Proteomes" id="UP000008144"/>
    </source>
</evidence>
<feature type="domain" description="EML-like first beta-propeller" evidence="5">
    <location>
        <begin position="725"/>
        <end position="987"/>
    </location>
</feature>
<evidence type="ECO:0000313" key="7">
    <source>
        <dbReference type="Ensembl" id="ENSCINP00000012099.3"/>
    </source>
</evidence>
<feature type="compositionally biased region" description="Polar residues" evidence="4">
    <location>
        <begin position="607"/>
        <end position="620"/>
    </location>
</feature>
<feature type="region of interest" description="Disordered" evidence="4">
    <location>
        <begin position="659"/>
        <end position="679"/>
    </location>
</feature>
<feature type="domain" description="EML-like first beta-propeller" evidence="5">
    <location>
        <begin position="1420"/>
        <end position="1680"/>
    </location>
</feature>
<keyword evidence="8" id="KW-1185">Reference proteome</keyword>
<dbReference type="FunFam" id="2.130.10.10:FF:000044">
    <property type="entry name" value="echinoderm microtubule-associated protein-like 6 isoform X1"/>
    <property type="match status" value="1"/>
</dbReference>
<feature type="domain" description="EML-like second beta-propeller" evidence="6">
    <location>
        <begin position="1006"/>
        <end position="1271"/>
    </location>
</feature>
<feature type="region of interest" description="Disordered" evidence="4">
    <location>
        <begin position="1281"/>
        <end position="1320"/>
    </location>
</feature>
<proteinExistence type="predicted"/>
<dbReference type="FunFam" id="2.130.10.10:FF:000024">
    <property type="entry name" value="Putative echinoderm microtubule-associated protein-like 6"/>
    <property type="match status" value="1"/>
</dbReference>
<feature type="repeat" description="WD" evidence="3">
    <location>
        <begin position="559"/>
        <end position="593"/>
    </location>
</feature>
<dbReference type="EMBL" id="EAAA01000479">
    <property type="status" value="NOT_ANNOTATED_CDS"/>
    <property type="molecule type" value="Genomic_DNA"/>
</dbReference>
<keyword evidence="2" id="KW-0677">Repeat</keyword>
<dbReference type="PANTHER" id="PTHR13720:SF33">
    <property type="entry name" value="HELP DOMAIN-CONTAINING PROTEIN"/>
    <property type="match status" value="1"/>
</dbReference>
<dbReference type="Pfam" id="PF23414">
    <property type="entry name" value="Beta-prop_EML_2"/>
    <property type="match status" value="3"/>
</dbReference>
<evidence type="ECO:0000256" key="2">
    <source>
        <dbReference type="ARBA" id="ARBA00022737"/>
    </source>
</evidence>
<dbReference type="PROSITE" id="PS50082">
    <property type="entry name" value="WD_REPEATS_2"/>
    <property type="match status" value="4"/>
</dbReference>
<feature type="domain" description="EML-like second beta-propeller" evidence="6">
    <location>
        <begin position="1700"/>
        <end position="1967"/>
    </location>
</feature>
<name>F6UG85_CIOIN</name>
<dbReference type="InterPro" id="IPR001680">
    <property type="entry name" value="WD40_rpt"/>
</dbReference>
<evidence type="ECO:0000256" key="3">
    <source>
        <dbReference type="PROSITE-ProRule" id="PRU00221"/>
    </source>
</evidence>
<dbReference type="Ensembl" id="ENSCINT00000012099.3">
    <property type="protein sequence ID" value="ENSCINP00000012099.3"/>
    <property type="gene ID" value="ENSCING00000005862.3"/>
</dbReference>
<feature type="compositionally biased region" description="Polar residues" evidence="4">
    <location>
        <begin position="1282"/>
        <end position="1291"/>
    </location>
</feature>
<feature type="repeat" description="WD" evidence="3">
    <location>
        <begin position="1238"/>
        <end position="1271"/>
    </location>
</feature>
<dbReference type="SMART" id="SM00320">
    <property type="entry name" value="WD40"/>
    <property type="match status" value="31"/>
</dbReference>
<dbReference type="GO" id="GO:0008017">
    <property type="term" value="F:microtubule binding"/>
    <property type="evidence" value="ECO:0000318"/>
    <property type="project" value="GO_Central"/>
</dbReference>
<reference evidence="7" key="2">
    <citation type="journal article" date="2008" name="Genome Biol.">
        <title>Improved genome assembly and evidence-based global gene model set for the chordate Ciona intestinalis: new insight into intron and operon populations.</title>
        <authorList>
            <person name="Satou Y."/>
            <person name="Mineta K."/>
            <person name="Ogasawara M."/>
            <person name="Sasakura Y."/>
            <person name="Shoguchi E."/>
            <person name="Ueno K."/>
            <person name="Yamada L."/>
            <person name="Matsumoto J."/>
            <person name="Wasserscheid J."/>
            <person name="Dewar K."/>
            <person name="Wiley G.B."/>
            <person name="Macmil S.L."/>
            <person name="Roe B.A."/>
            <person name="Zeller R.W."/>
            <person name="Hastings K.E."/>
            <person name="Lemaire P."/>
            <person name="Lindquist E."/>
            <person name="Endo T."/>
            <person name="Hotta K."/>
            <person name="Inaba K."/>
        </authorList>
    </citation>
    <scope>NUCLEOTIDE SEQUENCE [LARGE SCALE GENOMIC DNA]</scope>
    <source>
        <strain evidence="7">wild type</strain>
    </source>
</reference>
<dbReference type="PROSITE" id="PS50294">
    <property type="entry name" value="WD_REPEATS_REGION"/>
    <property type="match status" value="1"/>
</dbReference>
<evidence type="ECO:0000259" key="5">
    <source>
        <dbReference type="Pfam" id="PF23409"/>
    </source>
</evidence>
<reference evidence="7" key="4">
    <citation type="submission" date="2025-09" db="UniProtKB">
        <authorList>
            <consortium name="Ensembl"/>
        </authorList>
    </citation>
    <scope>IDENTIFICATION</scope>
</reference>
<feature type="domain" description="EML-like first beta-propeller" evidence="5">
    <location>
        <begin position="53"/>
        <end position="307"/>
    </location>
</feature>
<dbReference type="InterPro" id="IPR050630">
    <property type="entry name" value="WD_repeat_EMAP"/>
</dbReference>
<dbReference type="InterPro" id="IPR005108">
    <property type="entry name" value="HELP"/>
</dbReference>
<sequence length="1972" mass="218181">MTDKTAPKSQLRLDWVYGYRGHQCRNNLFYVSSDEIVYFVAGVGIVHNPRKQTQKFFLGHNDDIISLALHPHEQLVATGQVGKDPYICVWNAKTMQTVSILKDQHTHGVASVMFSHSGERLASVGLDGSNTFVVWEWRKGRMIANAKGHTDRIFDISWDPTSEQRLVTCGVKHIKFWSLCGNSLTPKRGVFGKVGDQQTVLCVSCADNHLTYSGTLNGDIYVWRDNNLERVISSAHNGGVFTLHKSTDGYATGSRDGCVKLWDTSFNPLTTVNFKDTTYGYKGVSIRSVCWASDRILIGTQNSEVFEILVRDRENPSPLTQGHAEGELWGLSIHPRKPIAATASDDCSVRLWSLMDHALLACCNLEHQARSCAFNMDGTQLSVGCKNGSFFVLRVRDMTEVAHIHDRKEVLHEMKYSADGSYLAVASNDNFVDIYSVTQRYKKVGTCSKSSSFITHIDWSADSRYLQTNDGAGERLVYSMPGGRQVTSAEEIRAIQWQTWTCVLGSEVNGIWPKYTQINDVNAIDVSFQHEVAVTGDDFGLVKLFNFPSLKKGAKFRKYVGHSAHVTNVRISSDQQWMLSTGGADHAVFQWKLVVDQHELHNIGNNMSMQESHTDSCSEGSDSDLSDVAEVDSEIEQEAQINYDREVYKEDLVKLKHASRDEGSDVGKKKKKNGAQTPDSSSLKLNFVYGYRGYDCRDNTFYTQGGDVVYHVAALGIVYSRDRHEQKFYDKHDDDILCLNLHPLKDIVATGQVGRDPAIHLWEIESMTTLSILKGFHQRGVSSVDFSGDGKKLVSIGLDNDHSMAIWDWKRGQKLATSKTYQDKVFGVRFDPCNPEKLVTVGVKHIKFWQHVGGGCTSHRGVFGNIGKLDTMLCLAYGKGGKVYTGAANGQVYIWEGNNLMRTQKAHDGPCFAMHALDKGFVTGGKDGVVCLWDENFERCLKSYPVISANIAPECKSKLVEENPTVRSINLGHGKILIGTKNSEIMEIDKSGPITILMQGHGEGELWGLSFHPSKEECATVSNDRTLRTWATVTKQQRMLASRKLTVGGQCCAYSPDGNAIAVGCNNGSFIVVNSTTLENLVEFHHRKEAISDIRFSPDMGKYLAVASHDNFVDIYNVLNSKRVGICKGASSYITHIDWDARGKLLCVNSGAKELLYFEAPRGKRQTISSDDSIEWSSWTGVLGKQCEGIWPSYSDVTDVNASSLTKDKKLLATGDDFGFVKLFTFPVKGKHAKFKKYVGHSAHVTNVRWSHDSSQLCSIGGADTSLCLWSCEAIVIANGESPRNASSPNNIRYHGDSEDSDTDSEEEGGYDSDVNREKNMDYGSKTYANNIRETTGAKPNVKELDEVEKLSVSRGIPKSDRVKRTNEVAVNKVNDLELHHIFGYRGFDCRDNLHYIDDCAQIVYHAAGTGIVHNLASGQQSFYIEHTDDIISLNVNQHPKFPNIIATGQIGSNPTIHVWDATSKQTLSILKGFHVGGVCSVNFSASGKLLLSVGLDEQHSVAVWRWQEGLKACSHTCSNHRIFSAQFRPDSDSTFVTVGVKHVMFWQVCGSALLGKRGVLGATEGIQAQTMLCIAFGAENLTYTGAMNGDVYVWKGHVLSRTVAKAHVGPVFSMFTTLRDGLIVTGGKEKMTKEGGAVKLWDQDMRRCRAFQVSTNVVKSVCRGKGKILVGTKDSEVMEIGEKNGACTTLVYGHTEGELWGLACHPTSLMCCTTSDDKTARIWDVNEKIMLHKISLTAGSRACSFSHDGSKIAVGQNNGEFLILDVVSLKVLVKRRDRSGAIYDIRFSPDDHILAVGSSEQTLDFYELSAGCQLNRVGYCKQIPSFVFQMDFSVDGKHIQVGTGAYKQLVFQVPSGNQVTDSNIINKITWNSYTSVLGDDVIGIWPKNCDRGDVNCANVSRGGNAVATGDDFGFVKLFDFPCRDKFAKHRKYVGHSAHVTNARFVKDDSRLITTGGDDCCVFVWKCSNTPH</sequence>
<dbReference type="HOGENOM" id="CLU_001930_1_0_1"/>
<evidence type="ECO:0000256" key="4">
    <source>
        <dbReference type="SAM" id="MobiDB-lite"/>
    </source>
</evidence>
<dbReference type="Proteomes" id="UP000008144">
    <property type="component" value="Chromosome 10"/>
</dbReference>
<dbReference type="OMA" id="AVAPCLE"/>
<feature type="repeat" description="WD" evidence="3">
    <location>
        <begin position="1933"/>
        <end position="1972"/>
    </location>
</feature>
<dbReference type="FunFam" id="2.130.10.10:FF:000042">
    <property type="entry name" value="echinoderm microtubule-associated protein-like 6 isoform X1"/>
    <property type="match status" value="1"/>
</dbReference>
<dbReference type="SUPFAM" id="SSF50978">
    <property type="entry name" value="WD40 repeat-like"/>
    <property type="match status" value="5"/>
</dbReference>
<keyword evidence="1 3" id="KW-0853">WD repeat</keyword>
<gene>
    <name evidence="7" type="primary">LOC100176758</name>
</gene>
<dbReference type="Pfam" id="PF23409">
    <property type="entry name" value="Beta-prop_EML"/>
    <property type="match status" value="3"/>
</dbReference>
<evidence type="ECO:0000256" key="1">
    <source>
        <dbReference type="ARBA" id="ARBA00022574"/>
    </source>
</evidence>
<accession>F6UG85</accession>
<dbReference type="FunFam" id="2.130.10.10:FF:000040">
    <property type="entry name" value="echinoderm microtubule-associated protein-like 6 isoform X1"/>
    <property type="match status" value="1"/>
</dbReference>
<organism evidence="7 8">
    <name type="scientific">Ciona intestinalis</name>
    <name type="common">Transparent sea squirt</name>
    <name type="synonym">Ascidia intestinalis</name>
    <dbReference type="NCBI Taxonomy" id="7719"/>
    <lineage>
        <taxon>Eukaryota</taxon>
        <taxon>Metazoa</taxon>
        <taxon>Chordata</taxon>
        <taxon>Tunicata</taxon>
        <taxon>Ascidiacea</taxon>
        <taxon>Phlebobranchia</taxon>
        <taxon>Cionidae</taxon>
        <taxon>Ciona</taxon>
    </lineage>
</organism>
<dbReference type="FunFam" id="2.130.10.10:FF:000037">
    <property type="entry name" value="Putative echinoderm microtubule-associated protein-like 6"/>
    <property type="match status" value="1"/>
</dbReference>